<keyword evidence="2" id="KW-1185">Reference proteome</keyword>
<organism evidence="2">
    <name type="scientific">Aureococcus anophagefferens</name>
    <name type="common">Harmful bloom alga</name>
    <dbReference type="NCBI Taxonomy" id="44056"/>
    <lineage>
        <taxon>Eukaryota</taxon>
        <taxon>Sar</taxon>
        <taxon>Stramenopiles</taxon>
        <taxon>Ochrophyta</taxon>
        <taxon>Pelagophyceae</taxon>
        <taxon>Pelagomonadales</taxon>
        <taxon>Pelagomonadaceae</taxon>
        <taxon>Aureococcus</taxon>
    </lineage>
</organism>
<accession>F0YBY5</accession>
<protein>
    <submittedName>
        <fullName evidence="1">Uncharacterized protein</fullName>
    </submittedName>
</protein>
<dbReference type="RefSeq" id="XP_009037844.1">
    <property type="nucleotide sequence ID" value="XM_009039596.1"/>
</dbReference>
<reference evidence="1 2" key="1">
    <citation type="journal article" date="2011" name="Proc. Natl. Acad. Sci. U.S.A.">
        <title>Niche of harmful alga Aureococcus anophagefferens revealed through ecogenomics.</title>
        <authorList>
            <person name="Gobler C.J."/>
            <person name="Berry D.L."/>
            <person name="Dyhrman S.T."/>
            <person name="Wilhelm S.W."/>
            <person name="Salamov A."/>
            <person name="Lobanov A.V."/>
            <person name="Zhang Y."/>
            <person name="Collier J.L."/>
            <person name="Wurch L.L."/>
            <person name="Kustka A.B."/>
            <person name="Dill B.D."/>
            <person name="Shah M."/>
            <person name="VerBerkmoes N.C."/>
            <person name="Kuo A."/>
            <person name="Terry A."/>
            <person name="Pangilinan J."/>
            <person name="Lindquist E.A."/>
            <person name="Lucas S."/>
            <person name="Paulsen I.T."/>
            <person name="Hattenrath-Lehmann T.K."/>
            <person name="Talmage S.C."/>
            <person name="Walker E.A."/>
            <person name="Koch F."/>
            <person name="Burson A.M."/>
            <person name="Marcoval M.A."/>
            <person name="Tang Y.Z."/>
            <person name="Lecleir G.R."/>
            <person name="Coyne K.J."/>
            <person name="Berg G.M."/>
            <person name="Bertrand E.M."/>
            <person name="Saito M.A."/>
            <person name="Gladyshev V.N."/>
            <person name="Grigoriev I.V."/>
        </authorList>
    </citation>
    <scope>NUCLEOTIDE SEQUENCE [LARGE SCALE GENOMIC DNA]</scope>
    <source>
        <strain evidence="2">CCMP 1984</strain>
    </source>
</reference>
<name>F0YBY5_AURAN</name>
<evidence type="ECO:0000313" key="1">
    <source>
        <dbReference type="EMBL" id="EGB07207.1"/>
    </source>
</evidence>
<dbReference type="EMBL" id="GL833131">
    <property type="protein sequence ID" value="EGB07207.1"/>
    <property type="molecule type" value="Genomic_DNA"/>
</dbReference>
<dbReference type="OrthoDB" id="203861at2759"/>
<gene>
    <name evidence="1" type="ORF">AURANDRAFT_64845</name>
</gene>
<dbReference type="InParanoid" id="F0YBY5"/>
<dbReference type="AlphaFoldDB" id="F0YBY5"/>
<sequence>MVLRMLVVATCAHAWLLENSTFWRSPQSEEPMWKRMLRTTSPRRRGVILWAHGRSATDTYCGTLKDSAHFRYCNGIKEGFNTNHREGRVLTKAHLKRCAERNEMLSHVKPSHLSPEDKRDHLNTPEKFMRAAREFGYEVIVAEYRANALARMVSSWEMKPRSAADTKAQFCLPRGDLVRGMDEEYFLWQRGLRAAIHERLKVIELSFENVTRGLCAAVKRTTLALESSECGGSKCACREFESPHTKTSNRAASLAGRTSKEAAACITAALEDKPDYAWMLDLSRAEK</sequence>
<dbReference type="KEGG" id="aaf:AURANDRAFT_64845"/>
<dbReference type="GeneID" id="20225037"/>
<proteinExistence type="predicted"/>
<evidence type="ECO:0000313" key="2">
    <source>
        <dbReference type="Proteomes" id="UP000002729"/>
    </source>
</evidence>
<dbReference type="Proteomes" id="UP000002729">
    <property type="component" value="Unassembled WGS sequence"/>
</dbReference>